<feature type="non-terminal residue" evidence="2">
    <location>
        <position position="1"/>
    </location>
</feature>
<evidence type="ECO:0000313" key="2">
    <source>
        <dbReference type="EMBL" id="KAK9965098.1"/>
    </source>
</evidence>
<dbReference type="Proteomes" id="UP001479290">
    <property type="component" value="Unassembled WGS sequence"/>
</dbReference>
<evidence type="ECO:0000256" key="1">
    <source>
        <dbReference type="SAM" id="MobiDB-lite"/>
    </source>
</evidence>
<accession>A0AAW1ZWD0</accession>
<dbReference type="EMBL" id="JAWDJR010000012">
    <property type="protein sequence ID" value="KAK9965098.1"/>
    <property type="molecule type" value="Genomic_DNA"/>
</dbReference>
<dbReference type="AlphaFoldDB" id="A0AAW1ZWD0"/>
<protein>
    <submittedName>
        <fullName evidence="2">Uncharacterized protein</fullName>
    </submittedName>
</protein>
<proteinExistence type="predicted"/>
<gene>
    <name evidence="2" type="ORF">ABG768_004207</name>
</gene>
<name>A0AAW1ZWD0_CULAL</name>
<feature type="non-terminal residue" evidence="2">
    <location>
        <position position="58"/>
    </location>
</feature>
<keyword evidence="3" id="KW-1185">Reference proteome</keyword>
<evidence type="ECO:0000313" key="3">
    <source>
        <dbReference type="Proteomes" id="UP001479290"/>
    </source>
</evidence>
<feature type="compositionally biased region" description="Polar residues" evidence="1">
    <location>
        <begin position="22"/>
        <end position="50"/>
    </location>
</feature>
<feature type="region of interest" description="Disordered" evidence="1">
    <location>
        <begin position="1"/>
        <end position="58"/>
    </location>
</feature>
<reference evidence="2 3" key="1">
    <citation type="submission" date="2024-05" db="EMBL/GenBank/DDBJ databases">
        <title>A high-quality chromosomal-level genome assembly of Topmouth culter (Culter alburnus).</title>
        <authorList>
            <person name="Zhao H."/>
        </authorList>
    </citation>
    <scope>NUCLEOTIDE SEQUENCE [LARGE SCALE GENOMIC DNA]</scope>
    <source>
        <strain evidence="2">CATC2023</strain>
        <tissue evidence="2">Muscle</tissue>
    </source>
</reference>
<comment type="caution">
    <text evidence="2">The sequence shown here is derived from an EMBL/GenBank/DDBJ whole genome shotgun (WGS) entry which is preliminary data.</text>
</comment>
<organism evidence="2 3">
    <name type="scientific">Culter alburnus</name>
    <name type="common">Topmouth culter</name>
    <dbReference type="NCBI Taxonomy" id="194366"/>
    <lineage>
        <taxon>Eukaryota</taxon>
        <taxon>Metazoa</taxon>
        <taxon>Chordata</taxon>
        <taxon>Craniata</taxon>
        <taxon>Vertebrata</taxon>
        <taxon>Euteleostomi</taxon>
        <taxon>Actinopterygii</taxon>
        <taxon>Neopterygii</taxon>
        <taxon>Teleostei</taxon>
        <taxon>Ostariophysi</taxon>
        <taxon>Cypriniformes</taxon>
        <taxon>Xenocyprididae</taxon>
        <taxon>Xenocypridinae</taxon>
        <taxon>Culter</taxon>
    </lineage>
</organism>
<sequence length="58" mass="6094">MEVCVSVGPRETRTPQEPWAITSAQPSSVTGTAHSTPANSPQMPLESWSSLGPARDTA</sequence>